<dbReference type="EMBL" id="MU273675">
    <property type="protein sequence ID" value="KAI0029450.1"/>
    <property type="molecule type" value="Genomic_DNA"/>
</dbReference>
<sequence>MRRAPVYYHPPQNALNVQETADTLLPGEDLEAGEAGVKRRRFLTNFAFISPRDEKLLPLNNSTVKSGLEAVGEVGAYEENSEDAGQEDYDLQTGRRLSPRRLRTTPIIRMYEPSDGQPERIETMHAVYVLGHPSTAYKLLARPRKSASHTRPLRIKIEYDKETIDNKVLKAENQVRTVTTRAVQRETQPFFVEVPYLVDGDNLPQHTIRSLDERLPDFLDRARQPANHRRAQRRRQGQHGITIDGVIYEVGDTVVILRDRLPDTVPDDAQIEDYFQFAEILYFDTEWPYTAHVRYLAHSSSTAFVLTPITDPRELFLTTYCGMQNPSVFCGKVNVRKHIGTDEIPDTARYYFTRYLHHPTELSFVDLPRQFDTSNLPGRHFCPSCDWLREHDRGINPRVLQQAGIRTLRARGIEFHVNDYVLFKNVTTEDNKIGVKEVGIIGCIRDLRIDQGPADYIDVVLFERQVDHPEGIPDRQILDERELLSTDRLLKVPVEHIVSKVYVKHAATLNDSSRDAWIAQGPDRFIREEFARDSPPLRVLDLFAGTGSMSLGLIEGFQGRMELTHAVEISPSAASSLKKYSPSTKVFNQCANLVLSAMHRTNTGARHDPAKDNIVNLDGSPFEQLPRAGDIDVICVGVPCQPHSRLNRFPQPNDAKSNLILTLLGFLDLLRPKYIFFENVQGFLSYEVSPAVYPPPPGDHSTGLRLLMNMLLKLGYQVRPILLNAAHFGAPQMRTRFFFIAARAGEPMPLAPYPTHAFDSGRLEIRTSKKGDGAGPIHPVPGTFMFKHWTVEEAIGDLWAFDSHNPGIEARKPKIPPPTLANADRALLELRGDGVAVAFPPEKGDEEQYLKCPKAGYAHLPRTTYQQRARAVPTSDLQHYTTLQKSGTTELICNIPMTKDADFRKLPEKLYRWQLQDPQSATARHGFRTRFFWRLDPDDVFQTIITNVSPTAKQSRVLHPYSHRMVTVRELARAQGFPDSYVFVSLSGSILHIHKQIGNAVPWQVSRALGRELFKAIYEKELGSRR</sequence>
<evidence type="ECO:0000313" key="2">
    <source>
        <dbReference type="Proteomes" id="UP000814128"/>
    </source>
</evidence>
<protein>
    <submittedName>
        <fullName evidence="1">S-adenosyl-L-methionine-dependent methyltransferase</fullName>
    </submittedName>
</protein>
<accession>A0ACB8QCY7</accession>
<organism evidence="1 2">
    <name type="scientific">Vararia minispora EC-137</name>
    <dbReference type="NCBI Taxonomy" id="1314806"/>
    <lineage>
        <taxon>Eukaryota</taxon>
        <taxon>Fungi</taxon>
        <taxon>Dikarya</taxon>
        <taxon>Basidiomycota</taxon>
        <taxon>Agaricomycotina</taxon>
        <taxon>Agaricomycetes</taxon>
        <taxon>Russulales</taxon>
        <taxon>Lachnocladiaceae</taxon>
        <taxon>Vararia</taxon>
    </lineage>
</organism>
<gene>
    <name evidence="1" type="ORF">K488DRAFT_88711</name>
</gene>
<evidence type="ECO:0000313" key="1">
    <source>
        <dbReference type="EMBL" id="KAI0029450.1"/>
    </source>
</evidence>
<dbReference type="Proteomes" id="UP000814128">
    <property type="component" value="Unassembled WGS sequence"/>
</dbReference>
<reference evidence="1" key="2">
    <citation type="journal article" date="2022" name="New Phytol.">
        <title>Evolutionary transition to the ectomycorrhizal habit in the genomes of a hyperdiverse lineage of mushroom-forming fungi.</title>
        <authorList>
            <person name="Looney B."/>
            <person name="Miyauchi S."/>
            <person name="Morin E."/>
            <person name="Drula E."/>
            <person name="Courty P.E."/>
            <person name="Kohler A."/>
            <person name="Kuo A."/>
            <person name="LaButti K."/>
            <person name="Pangilinan J."/>
            <person name="Lipzen A."/>
            <person name="Riley R."/>
            <person name="Andreopoulos W."/>
            <person name="He G."/>
            <person name="Johnson J."/>
            <person name="Nolan M."/>
            <person name="Tritt A."/>
            <person name="Barry K.W."/>
            <person name="Grigoriev I.V."/>
            <person name="Nagy L.G."/>
            <person name="Hibbett D."/>
            <person name="Henrissat B."/>
            <person name="Matheny P.B."/>
            <person name="Labbe J."/>
            <person name="Martin F.M."/>
        </authorList>
    </citation>
    <scope>NUCLEOTIDE SEQUENCE</scope>
    <source>
        <strain evidence="1">EC-137</strain>
    </source>
</reference>
<comment type="caution">
    <text evidence="1">The sequence shown here is derived from an EMBL/GenBank/DDBJ whole genome shotgun (WGS) entry which is preliminary data.</text>
</comment>
<reference evidence="1" key="1">
    <citation type="submission" date="2021-02" db="EMBL/GenBank/DDBJ databases">
        <authorList>
            <consortium name="DOE Joint Genome Institute"/>
            <person name="Ahrendt S."/>
            <person name="Looney B.P."/>
            <person name="Miyauchi S."/>
            <person name="Morin E."/>
            <person name="Drula E."/>
            <person name="Courty P.E."/>
            <person name="Chicoki N."/>
            <person name="Fauchery L."/>
            <person name="Kohler A."/>
            <person name="Kuo A."/>
            <person name="Labutti K."/>
            <person name="Pangilinan J."/>
            <person name="Lipzen A."/>
            <person name="Riley R."/>
            <person name="Andreopoulos W."/>
            <person name="He G."/>
            <person name="Johnson J."/>
            <person name="Barry K.W."/>
            <person name="Grigoriev I.V."/>
            <person name="Nagy L."/>
            <person name="Hibbett D."/>
            <person name="Henrissat B."/>
            <person name="Matheny P.B."/>
            <person name="Labbe J."/>
            <person name="Martin F."/>
        </authorList>
    </citation>
    <scope>NUCLEOTIDE SEQUENCE</scope>
    <source>
        <strain evidence="1">EC-137</strain>
    </source>
</reference>
<keyword evidence="1" id="KW-0489">Methyltransferase</keyword>
<keyword evidence="2" id="KW-1185">Reference proteome</keyword>
<proteinExistence type="predicted"/>
<name>A0ACB8QCY7_9AGAM</name>
<keyword evidence="1" id="KW-0808">Transferase</keyword>